<dbReference type="InterPro" id="IPR001878">
    <property type="entry name" value="Znf_CCHC"/>
</dbReference>
<dbReference type="InterPro" id="IPR036875">
    <property type="entry name" value="Znf_CCHC_sf"/>
</dbReference>
<dbReference type="GeneID" id="55993578"/>
<evidence type="ECO:0000256" key="3">
    <source>
        <dbReference type="ARBA" id="ARBA00022771"/>
    </source>
</evidence>
<dbReference type="Gene3D" id="4.10.60.10">
    <property type="entry name" value="Zinc finger, CCHC-type"/>
    <property type="match status" value="1"/>
</dbReference>
<dbReference type="GO" id="GO:0008270">
    <property type="term" value="F:zinc ion binding"/>
    <property type="evidence" value="ECO:0007669"/>
    <property type="project" value="UniProtKB-KW"/>
</dbReference>
<dbReference type="GO" id="GO:0006397">
    <property type="term" value="P:mRNA processing"/>
    <property type="evidence" value="ECO:0007669"/>
    <property type="project" value="InterPro"/>
</dbReference>
<dbReference type="EMBL" id="CP055900">
    <property type="protein sequence ID" value="QKX58954.1"/>
    <property type="molecule type" value="Genomic_DNA"/>
</dbReference>
<dbReference type="PANTHER" id="PTHR15439">
    <property type="entry name" value="RETINOBLASTOMA-BINDING PROTEIN 6"/>
    <property type="match status" value="1"/>
</dbReference>
<keyword evidence="4" id="KW-0862">Zinc</keyword>
<evidence type="ECO:0000313" key="11">
    <source>
        <dbReference type="Proteomes" id="UP000509510"/>
    </source>
</evidence>
<feature type="compositionally biased region" description="Polar residues" evidence="7">
    <location>
        <begin position="444"/>
        <end position="456"/>
    </location>
</feature>
<feature type="region of interest" description="Disordered" evidence="7">
    <location>
        <begin position="582"/>
        <end position="625"/>
    </location>
</feature>
<feature type="domain" description="CCHC-type" evidence="8">
    <location>
        <begin position="183"/>
        <end position="197"/>
    </location>
</feature>
<reference evidence="11" key="1">
    <citation type="submission" date="2020-06" db="EMBL/GenBank/DDBJ databases">
        <title>A chromosome-scale genome assembly of Talaromyces rugulosus W13939.</title>
        <authorList>
            <person name="Wang B."/>
            <person name="Guo L."/>
            <person name="Ye K."/>
            <person name="Wang L."/>
        </authorList>
    </citation>
    <scope>NUCLEOTIDE SEQUENCE [LARGE SCALE GENOMIC DNA]</scope>
    <source>
        <strain evidence="11">W13939</strain>
    </source>
</reference>
<dbReference type="OrthoDB" id="106784at2759"/>
<accession>A0A7H8QXU4</accession>
<dbReference type="GO" id="GO:0006511">
    <property type="term" value="P:ubiquitin-dependent protein catabolic process"/>
    <property type="evidence" value="ECO:0007669"/>
    <property type="project" value="TreeGrafter"/>
</dbReference>
<dbReference type="Pfam" id="PF13696">
    <property type="entry name" value="zf-CCHC_2"/>
    <property type="match status" value="1"/>
</dbReference>
<keyword evidence="5" id="KW-0539">Nucleus</keyword>
<evidence type="ECO:0000259" key="8">
    <source>
        <dbReference type="PROSITE" id="PS50158"/>
    </source>
</evidence>
<name>A0A7H8QXU4_TALRU</name>
<dbReference type="Proteomes" id="UP000509510">
    <property type="component" value="Chromosome III"/>
</dbReference>
<keyword evidence="3 6" id="KW-0863">Zinc-finger</keyword>
<feature type="compositionally biased region" description="Basic and acidic residues" evidence="7">
    <location>
        <begin position="359"/>
        <end position="392"/>
    </location>
</feature>
<feature type="region of interest" description="Disordered" evidence="7">
    <location>
        <begin position="101"/>
        <end position="127"/>
    </location>
</feature>
<dbReference type="PROSITE" id="PS51282">
    <property type="entry name" value="DWNN"/>
    <property type="match status" value="1"/>
</dbReference>
<feature type="compositionally biased region" description="Polar residues" evidence="7">
    <location>
        <begin position="101"/>
        <end position="112"/>
    </location>
</feature>
<evidence type="ECO:0008006" key="12">
    <source>
        <dbReference type="Google" id="ProtNLM"/>
    </source>
</evidence>
<proteinExistence type="predicted"/>
<dbReference type="KEGG" id="trg:TRUGW13939_06082"/>
<feature type="region of interest" description="Disordered" evidence="7">
    <location>
        <begin position="359"/>
        <end position="462"/>
    </location>
</feature>
<evidence type="ECO:0000256" key="4">
    <source>
        <dbReference type="ARBA" id="ARBA00022833"/>
    </source>
</evidence>
<comment type="subcellular location">
    <subcellularLocation>
        <location evidence="1">Nucleus</location>
    </subcellularLocation>
</comment>
<evidence type="ECO:0000256" key="1">
    <source>
        <dbReference type="ARBA" id="ARBA00004123"/>
    </source>
</evidence>
<dbReference type="RefSeq" id="XP_035345132.1">
    <property type="nucleotide sequence ID" value="XM_035489239.1"/>
</dbReference>
<dbReference type="InterPro" id="IPR033489">
    <property type="entry name" value="RBBP6"/>
</dbReference>
<gene>
    <name evidence="10" type="ORF">TRUGW13939_06082</name>
</gene>
<evidence type="ECO:0000259" key="9">
    <source>
        <dbReference type="PROSITE" id="PS51282"/>
    </source>
</evidence>
<feature type="compositionally biased region" description="Basic residues" evidence="7">
    <location>
        <begin position="607"/>
        <end position="617"/>
    </location>
</feature>
<dbReference type="GO" id="GO:0005634">
    <property type="term" value="C:nucleus"/>
    <property type="evidence" value="ECO:0007669"/>
    <property type="project" value="UniProtKB-SubCell"/>
</dbReference>
<evidence type="ECO:0000256" key="2">
    <source>
        <dbReference type="ARBA" id="ARBA00022723"/>
    </source>
</evidence>
<keyword evidence="11" id="KW-1185">Reference proteome</keyword>
<keyword evidence="2" id="KW-0479">Metal-binding</keyword>
<dbReference type="Gene3D" id="3.10.20.90">
    <property type="entry name" value="Phosphatidylinositol 3-kinase Catalytic Subunit, Chain A, domain 1"/>
    <property type="match status" value="1"/>
</dbReference>
<feature type="compositionally biased region" description="Polar residues" evidence="7">
    <location>
        <begin position="585"/>
        <end position="597"/>
    </location>
</feature>
<evidence type="ECO:0000256" key="6">
    <source>
        <dbReference type="PROSITE-ProRule" id="PRU00047"/>
    </source>
</evidence>
<evidence type="ECO:0000313" key="10">
    <source>
        <dbReference type="EMBL" id="QKX58954.1"/>
    </source>
</evidence>
<dbReference type="PROSITE" id="PS50158">
    <property type="entry name" value="ZF_CCHC"/>
    <property type="match status" value="1"/>
</dbReference>
<dbReference type="GO" id="GO:0061630">
    <property type="term" value="F:ubiquitin protein ligase activity"/>
    <property type="evidence" value="ECO:0007669"/>
    <property type="project" value="InterPro"/>
</dbReference>
<evidence type="ECO:0000256" key="5">
    <source>
        <dbReference type="ARBA" id="ARBA00023242"/>
    </source>
</evidence>
<dbReference type="InterPro" id="IPR025829">
    <property type="entry name" value="Zn_knuckle_CX2CX3GHX4C"/>
</dbReference>
<dbReference type="Gene3D" id="3.30.40.10">
    <property type="entry name" value="Zinc/RING finger domain, C3HC4 (zinc finger)"/>
    <property type="match status" value="1"/>
</dbReference>
<dbReference type="GO" id="GO:0003676">
    <property type="term" value="F:nucleic acid binding"/>
    <property type="evidence" value="ECO:0007669"/>
    <property type="project" value="InterPro"/>
</dbReference>
<dbReference type="CDD" id="cd16620">
    <property type="entry name" value="vRING-HC-C4C4_RBBP6"/>
    <property type="match status" value="1"/>
</dbReference>
<dbReference type="SUPFAM" id="SSF57850">
    <property type="entry name" value="RING/U-box"/>
    <property type="match status" value="1"/>
</dbReference>
<dbReference type="InterPro" id="IPR013083">
    <property type="entry name" value="Znf_RING/FYVE/PHD"/>
</dbReference>
<dbReference type="SMART" id="SM01180">
    <property type="entry name" value="DWNN"/>
    <property type="match status" value="1"/>
</dbReference>
<dbReference type="SUPFAM" id="SSF57756">
    <property type="entry name" value="Retrovirus zinc finger-like domains"/>
    <property type="match status" value="1"/>
</dbReference>
<dbReference type="PANTHER" id="PTHR15439:SF0">
    <property type="entry name" value="CELL DIVISION CYCLE AND APOPTOSIS REGULATOR PROTEIN 1-RELATED"/>
    <property type="match status" value="1"/>
</dbReference>
<sequence>MSSSVHFKFKSQKEPSRVTFDGTGISVFELKREIITQNRLGDGSDFELSIYNEDTKEEYDDDTAIIPRSTSVIARRLPAARPGKGGAARYVSGKMPVMARTSTRTDLPSSGRNTGGAGDKSTIPGLDSAQTEDEKIDALFNLQANQWKEQQQEMANAVPVGAGRGRGRPLNVPDHPPPPGYLCYRCREKGHWIQACPTNNDPKFDGRYRVKRSTGIPRSLQTKIEKSAAMAVDGSSEDLKNSGVMVNADGDFVVANPDKAAWEVYQEKMKASAAAAAEAAAAEGSKELRARGLECPVDKRMFLEPTKTPCCQQTYCNECITNALIESDFVCPGCSTEGVLLDNLTADDEAVSKIKTYEAEKAEEKKEKEKQEQVEKSNETQEKDDETPKETPHPTTTASPSAVQDKPETSQGKKRPAEDEPESEETPESSLAAKKPKPDDQQSDTDAPQNATQDNAANMMPFPFNQQMPFPNPAFSQPHGMPSMPFPDNSFMTNGMGMMNPMMAMNFQQQGNNGWNPMGGGNFGFPGNGMFGDGSMFPGNNFDQVNSFNPMQGGQSNNFMQAQSIQAQSGYPYGGVGMNGFPNPQRASFNTPASNDDNAYFRQPVNPHRHQARQRRIRPSDYREL</sequence>
<feature type="compositionally biased region" description="Low complexity" evidence="7">
    <location>
        <begin position="393"/>
        <end position="402"/>
    </location>
</feature>
<dbReference type="AlphaFoldDB" id="A0A7H8QXU4"/>
<protein>
    <recommendedName>
        <fullName evidence="12">DWNN domain-containing protein</fullName>
    </recommendedName>
</protein>
<evidence type="ECO:0000256" key="7">
    <source>
        <dbReference type="SAM" id="MobiDB-lite"/>
    </source>
</evidence>
<dbReference type="Pfam" id="PF08783">
    <property type="entry name" value="DWNN"/>
    <property type="match status" value="1"/>
</dbReference>
<dbReference type="InterPro" id="IPR014891">
    <property type="entry name" value="DWNN_domain"/>
</dbReference>
<organism evidence="10 11">
    <name type="scientific">Talaromyces rugulosus</name>
    <name type="common">Penicillium rugulosum</name>
    <dbReference type="NCBI Taxonomy" id="121627"/>
    <lineage>
        <taxon>Eukaryota</taxon>
        <taxon>Fungi</taxon>
        <taxon>Dikarya</taxon>
        <taxon>Ascomycota</taxon>
        <taxon>Pezizomycotina</taxon>
        <taxon>Eurotiomycetes</taxon>
        <taxon>Eurotiomycetidae</taxon>
        <taxon>Eurotiales</taxon>
        <taxon>Trichocomaceae</taxon>
        <taxon>Talaromyces</taxon>
        <taxon>Talaromyces sect. Islandici</taxon>
    </lineage>
</organism>
<dbReference type="GO" id="GO:0016567">
    <property type="term" value="P:protein ubiquitination"/>
    <property type="evidence" value="ECO:0007669"/>
    <property type="project" value="InterPro"/>
</dbReference>
<feature type="domain" description="DWNN" evidence="9">
    <location>
        <begin position="5"/>
        <end position="78"/>
    </location>
</feature>